<organism evidence="2 3">
    <name type="scientific">Gillisia limnaea (strain DSM 15749 / LMG 21470 / R-8282)</name>
    <dbReference type="NCBI Taxonomy" id="865937"/>
    <lineage>
        <taxon>Bacteria</taxon>
        <taxon>Pseudomonadati</taxon>
        <taxon>Bacteroidota</taxon>
        <taxon>Flavobacteriia</taxon>
        <taxon>Flavobacteriales</taxon>
        <taxon>Flavobacteriaceae</taxon>
        <taxon>Gillisia</taxon>
    </lineage>
</organism>
<protein>
    <submittedName>
        <fullName evidence="2">Sporulation domain-containing protein</fullName>
    </submittedName>
</protein>
<dbReference type="RefSeq" id="WP_006989591.1">
    <property type="nucleotide sequence ID" value="NZ_JH594606.1"/>
</dbReference>
<feature type="domain" description="SPOR" evidence="1">
    <location>
        <begin position="56"/>
        <end position="124"/>
    </location>
</feature>
<dbReference type="EMBL" id="JH594606">
    <property type="protein sequence ID" value="EHQ03284.1"/>
    <property type="molecule type" value="Genomic_DNA"/>
</dbReference>
<sequence length="130" mass="14943">MRILKIKDCFFTGMFMLGICFNMSAQTGQINIQQSELIPELLELKSEMTKDGKLGERYTIQLYYGDNNAASNVIKEFRGKYNSMPSSVIYETPNYKVWVGNFRNRLEADRALLKIKADFPSAFIPKPQRG</sequence>
<reference evidence="3" key="1">
    <citation type="journal article" date="2012" name="Stand. Genomic Sci.">
        <title>Genome sequence of the Antarctic rhodopsins-containing flavobacterium Gillisia limnaea type strain (R-8282(T)).</title>
        <authorList>
            <person name="Riedel T."/>
            <person name="Held B."/>
            <person name="Nolan M."/>
            <person name="Lucas S."/>
            <person name="Lapidus A."/>
            <person name="Tice H."/>
            <person name="Del Rio T.G."/>
            <person name="Cheng J.F."/>
            <person name="Han C."/>
            <person name="Tapia R."/>
            <person name="Goodwin L.A."/>
            <person name="Pitluck S."/>
            <person name="Liolios K."/>
            <person name="Mavromatis K."/>
            <person name="Pagani I."/>
            <person name="Ivanova N."/>
            <person name="Mikhailova N."/>
            <person name="Pati A."/>
            <person name="Chen A."/>
            <person name="Palaniappan K."/>
            <person name="Land M."/>
            <person name="Rohde M."/>
            <person name="Tindall B.J."/>
            <person name="Detter J.C."/>
            <person name="Goker M."/>
            <person name="Bristow J."/>
            <person name="Eisen J.A."/>
            <person name="Markowitz V."/>
            <person name="Hugenholtz P."/>
            <person name="Kyrpides N.C."/>
            <person name="Klenk H.P."/>
            <person name="Woyke T."/>
        </authorList>
    </citation>
    <scope>NUCLEOTIDE SEQUENCE [LARGE SCALE GENOMIC DNA]</scope>
    <source>
        <strain evidence="3">DSM 15749 / LMG 21470 / R-8282</strain>
    </source>
</reference>
<evidence type="ECO:0000259" key="1">
    <source>
        <dbReference type="Pfam" id="PF05036"/>
    </source>
</evidence>
<dbReference type="OrthoDB" id="2473397at2"/>
<dbReference type="AlphaFoldDB" id="H2BYE5"/>
<evidence type="ECO:0000313" key="3">
    <source>
        <dbReference type="Proteomes" id="UP000003844"/>
    </source>
</evidence>
<dbReference type="STRING" id="865937.Gilli_2668"/>
<dbReference type="GO" id="GO:0042834">
    <property type="term" value="F:peptidoglycan binding"/>
    <property type="evidence" value="ECO:0007669"/>
    <property type="project" value="InterPro"/>
</dbReference>
<dbReference type="InterPro" id="IPR036680">
    <property type="entry name" value="SPOR-like_sf"/>
</dbReference>
<evidence type="ECO:0000313" key="2">
    <source>
        <dbReference type="EMBL" id="EHQ03284.1"/>
    </source>
</evidence>
<dbReference type="eggNOG" id="ENOG5032RMV">
    <property type="taxonomic scope" value="Bacteria"/>
</dbReference>
<name>H2BYE5_GILLR</name>
<dbReference type="HOGENOM" id="CLU_106289_1_0_10"/>
<proteinExistence type="predicted"/>
<keyword evidence="3" id="KW-1185">Reference proteome</keyword>
<accession>H2BYE5</accession>
<dbReference type="InterPro" id="IPR007730">
    <property type="entry name" value="SPOR-like_dom"/>
</dbReference>
<gene>
    <name evidence="2" type="ORF">Gilli_2668</name>
</gene>
<dbReference type="SUPFAM" id="SSF110997">
    <property type="entry name" value="Sporulation related repeat"/>
    <property type="match status" value="1"/>
</dbReference>
<dbReference type="Pfam" id="PF05036">
    <property type="entry name" value="SPOR"/>
    <property type="match status" value="1"/>
</dbReference>
<dbReference type="Gene3D" id="3.30.70.1070">
    <property type="entry name" value="Sporulation related repeat"/>
    <property type="match status" value="1"/>
</dbReference>
<dbReference type="Proteomes" id="UP000003844">
    <property type="component" value="Unassembled WGS sequence"/>
</dbReference>